<dbReference type="EMBL" id="BGPR01010927">
    <property type="protein sequence ID" value="GBN48756.1"/>
    <property type="molecule type" value="Genomic_DNA"/>
</dbReference>
<comment type="caution">
    <text evidence="2">The sequence shown here is derived from an EMBL/GenBank/DDBJ whole genome shotgun (WGS) entry which is preliminary data.</text>
</comment>
<dbReference type="EMBL" id="BGPR01010928">
    <property type="protein sequence ID" value="GBN48761.1"/>
    <property type="molecule type" value="Genomic_DNA"/>
</dbReference>
<reference evidence="2 3" key="1">
    <citation type="journal article" date="2019" name="Sci. Rep.">
        <title>Orb-weaving spider Araneus ventricosus genome elucidates the spidroin gene catalogue.</title>
        <authorList>
            <person name="Kono N."/>
            <person name="Nakamura H."/>
            <person name="Ohtoshi R."/>
            <person name="Moran D.A.P."/>
            <person name="Shinohara A."/>
            <person name="Yoshida Y."/>
            <person name="Fujiwara M."/>
            <person name="Mori M."/>
            <person name="Tomita M."/>
            <person name="Arakawa K."/>
        </authorList>
    </citation>
    <scope>NUCLEOTIDE SEQUENCE [LARGE SCALE GENOMIC DNA]</scope>
</reference>
<sequence length="120" mass="13421">MTHFNSNSYPDICAKTEKSSFFSPNSFSLTPGTHIRFMSNKSLRKKATEALSGLKYSDSSWSVHAHFHRARESLMSCPNFCFARSHQIRRKLEQCGEASAYFTTAIIVLLASSSSCVSLD</sequence>
<keyword evidence="3" id="KW-1185">Reference proteome</keyword>
<accession>A0A4Y2PC07</accession>
<dbReference type="AlphaFoldDB" id="A0A4Y2PC07"/>
<evidence type="ECO:0000313" key="1">
    <source>
        <dbReference type="EMBL" id="GBN48756.1"/>
    </source>
</evidence>
<evidence type="ECO:0000313" key="3">
    <source>
        <dbReference type="Proteomes" id="UP000499080"/>
    </source>
</evidence>
<organism evidence="2 3">
    <name type="scientific">Araneus ventricosus</name>
    <name type="common">Orbweaver spider</name>
    <name type="synonym">Epeira ventricosa</name>
    <dbReference type="NCBI Taxonomy" id="182803"/>
    <lineage>
        <taxon>Eukaryota</taxon>
        <taxon>Metazoa</taxon>
        <taxon>Ecdysozoa</taxon>
        <taxon>Arthropoda</taxon>
        <taxon>Chelicerata</taxon>
        <taxon>Arachnida</taxon>
        <taxon>Araneae</taxon>
        <taxon>Araneomorphae</taxon>
        <taxon>Entelegynae</taxon>
        <taxon>Araneoidea</taxon>
        <taxon>Araneidae</taxon>
        <taxon>Araneus</taxon>
    </lineage>
</organism>
<proteinExistence type="predicted"/>
<evidence type="ECO:0000313" key="2">
    <source>
        <dbReference type="EMBL" id="GBN48761.1"/>
    </source>
</evidence>
<protein>
    <submittedName>
        <fullName evidence="2">Uncharacterized protein</fullName>
    </submittedName>
</protein>
<gene>
    <name evidence="2" type="ORF">AVEN_129278_1</name>
    <name evidence="1" type="ORF">AVEN_13937_1</name>
</gene>
<dbReference type="Proteomes" id="UP000499080">
    <property type="component" value="Unassembled WGS sequence"/>
</dbReference>
<name>A0A4Y2PC07_ARAVE</name>